<gene>
    <name evidence="1" type="ORF">C2G38_465146</name>
</gene>
<sequence>MSFRYFVRYKHHPYIIYNTHINLRHTIYNVMNVTCHYPHRGFRTTNRTLAGLDNMKIDPNDPFIVKIRSNPKILSSIRDLVQLLQSKGVDVTRGQGLSMMQMTKLATDKEVSKKLVVIDTQLREAGIVLDVETARKFMNLSGNQQVSKNQITSAPPSLDATAESKMMSETNSKQNNPDVDVVTPKPQETIGFVEKIKYWFGIKK</sequence>
<name>A0A397VUS0_9GLOM</name>
<evidence type="ECO:0000313" key="2">
    <source>
        <dbReference type="Proteomes" id="UP000266673"/>
    </source>
</evidence>
<organism evidence="1 2">
    <name type="scientific">Gigaspora rosea</name>
    <dbReference type="NCBI Taxonomy" id="44941"/>
    <lineage>
        <taxon>Eukaryota</taxon>
        <taxon>Fungi</taxon>
        <taxon>Fungi incertae sedis</taxon>
        <taxon>Mucoromycota</taxon>
        <taxon>Glomeromycotina</taxon>
        <taxon>Glomeromycetes</taxon>
        <taxon>Diversisporales</taxon>
        <taxon>Gigasporaceae</taxon>
        <taxon>Gigaspora</taxon>
    </lineage>
</organism>
<reference evidence="1 2" key="1">
    <citation type="submission" date="2018-06" db="EMBL/GenBank/DDBJ databases">
        <title>Comparative genomics reveals the genomic features of Rhizophagus irregularis, R. cerebriforme, R. diaphanum and Gigaspora rosea, and their symbiotic lifestyle signature.</title>
        <authorList>
            <person name="Morin E."/>
            <person name="San Clemente H."/>
            <person name="Chen E.C.H."/>
            <person name="De La Providencia I."/>
            <person name="Hainaut M."/>
            <person name="Kuo A."/>
            <person name="Kohler A."/>
            <person name="Murat C."/>
            <person name="Tang N."/>
            <person name="Roy S."/>
            <person name="Loubradou J."/>
            <person name="Henrissat B."/>
            <person name="Grigoriev I.V."/>
            <person name="Corradi N."/>
            <person name="Roux C."/>
            <person name="Martin F.M."/>
        </authorList>
    </citation>
    <scope>NUCLEOTIDE SEQUENCE [LARGE SCALE GENOMIC DNA]</scope>
    <source>
        <strain evidence="1 2">DAOM 194757</strain>
    </source>
</reference>
<protein>
    <submittedName>
        <fullName evidence="1">Uncharacterized protein</fullName>
    </submittedName>
</protein>
<comment type="caution">
    <text evidence="1">The sequence shown here is derived from an EMBL/GenBank/DDBJ whole genome shotgun (WGS) entry which is preliminary data.</text>
</comment>
<dbReference type="OrthoDB" id="10008801at2759"/>
<evidence type="ECO:0000313" key="1">
    <source>
        <dbReference type="EMBL" id="RIB25501.1"/>
    </source>
</evidence>
<keyword evidence="2" id="KW-1185">Reference proteome</keyword>
<dbReference type="AlphaFoldDB" id="A0A397VUS0"/>
<dbReference type="EMBL" id="QKWP01000172">
    <property type="protein sequence ID" value="RIB25501.1"/>
    <property type="molecule type" value="Genomic_DNA"/>
</dbReference>
<proteinExistence type="predicted"/>
<dbReference type="Proteomes" id="UP000266673">
    <property type="component" value="Unassembled WGS sequence"/>
</dbReference>
<accession>A0A397VUS0</accession>